<reference evidence="2 3" key="1">
    <citation type="submission" date="2019-10" db="EMBL/GenBank/DDBJ databases">
        <title>Taxonomy of Antarctic Massilia spp.: description of Massilia rubra sp. nov., Massilia aquatica sp. nov., Massilia mucilaginosa sp. nov., Massilia frigida sp. nov. isolated from streams, lakes and regoliths.</title>
        <authorList>
            <person name="Holochova P."/>
            <person name="Sedlacek I."/>
            <person name="Kralova S."/>
            <person name="Maslanova I."/>
            <person name="Busse H.-J."/>
            <person name="Stankova E."/>
            <person name="Vrbovska V."/>
            <person name="Kovarovic V."/>
            <person name="Bartak M."/>
            <person name="Svec P."/>
            <person name="Pantucek R."/>
        </authorList>
    </citation>
    <scope>NUCLEOTIDE SEQUENCE [LARGE SCALE GENOMIC DNA]</scope>
    <source>
        <strain evidence="2 3">CCM 8695</strain>
    </source>
</reference>
<proteinExistence type="predicted"/>
<evidence type="ECO:0000313" key="2">
    <source>
        <dbReference type="EMBL" id="NHZ79380.1"/>
    </source>
</evidence>
<keyword evidence="3" id="KW-1185">Reference proteome</keyword>
<dbReference type="InterPro" id="IPR022291">
    <property type="entry name" value="Bacteriocin_synth_cyclodeHase"/>
</dbReference>
<protein>
    <submittedName>
        <fullName evidence="2">TOMM leader peptide-binding protein</fullName>
    </submittedName>
</protein>
<organism evidence="2 3">
    <name type="scientific">Massilia frigida</name>
    <dbReference type="NCBI Taxonomy" id="2609281"/>
    <lineage>
        <taxon>Bacteria</taxon>
        <taxon>Pseudomonadati</taxon>
        <taxon>Pseudomonadota</taxon>
        <taxon>Betaproteobacteria</taxon>
        <taxon>Burkholderiales</taxon>
        <taxon>Oxalobacteraceae</taxon>
        <taxon>Telluria group</taxon>
        <taxon>Massilia</taxon>
    </lineage>
</organism>
<dbReference type="EMBL" id="WHJG01000006">
    <property type="protein sequence ID" value="NHZ79380.1"/>
    <property type="molecule type" value="Genomic_DNA"/>
</dbReference>
<gene>
    <name evidence="2" type="ORF">F2P44_08835</name>
</gene>
<evidence type="ECO:0000256" key="1">
    <source>
        <dbReference type="SAM" id="MobiDB-lite"/>
    </source>
</evidence>
<feature type="region of interest" description="Disordered" evidence="1">
    <location>
        <begin position="1"/>
        <end position="23"/>
    </location>
</feature>
<dbReference type="Gene3D" id="3.40.50.720">
    <property type="entry name" value="NAD(P)-binding Rossmann-like Domain"/>
    <property type="match status" value="1"/>
</dbReference>
<comment type="caution">
    <text evidence="2">The sequence shown here is derived from an EMBL/GenBank/DDBJ whole genome shotgun (WGS) entry which is preliminary data.</text>
</comment>
<accession>A0ABX0N244</accession>
<name>A0ABX0N244_9BURK</name>
<dbReference type="NCBIfam" id="TIGR03882">
    <property type="entry name" value="cyclo_dehyd_2"/>
    <property type="match status" value="1"/>
</dbReference>
<sequence>MKPRNEWATAPSPTPNSTAGHNPLHKHMFTNTFELAASNWHTLYLQRVDARHADDAHVTDLVQRRLSKARVSLIVDSGMAVPVLHALKHLQLGHLCVAPLDPGAMSVLAHELPAATATQSVIARPVFDNRTFTLGLYDIDLVAVALTRPHPQQLASINAIAVRHGIPVCPVLLDGARVELGPTVMPGASACLACAEVRSAANAAHIEAWEAERQFHDRNPGFEAPGRFDSLARVAASMLALEISALIGGARAPAAVNRLVSYDLTTSSKSHPFIPYYEWCQVCRPPMRPGTRSTHFEDFLLRRKVKLTRSTS</sequence>
<evidence type="ECO:0000313" key="3">
    <source>
        <dbReference type="Proteomes" id="UP000621455"/>
    </source>
</evidence>
<dbReference type="Proteomes" id="UP000621455">
    <property type="component" value="Unassembled WGS sequence"/>
</dbReference>